<evidence type="ECO:0000256" key="6">
    <source>
        <dbReference type="SAM" id="Phobius"/>
    </source>
</evidence>
<feature type="transmembrane region" description="Helical" evidence="6">
    <location>
        <begin position="299"/>
        <end position="317"/>
    </location>
</feature>
<sequence>MIDLNRKTWASLIVGLLFSAVALYLTFVNIPLRELIDYLKIINYWWVIPSLAVAFLSYVLRVWRWQLILLPVKKTGFWSAFHPVMIGFMMSSVFPGRVGEIARPAVFYKKENVEFSKVLATAGIDRIFDAAALLSFFIYILAVVPIDPSLDITFASYHLTPALLDGLWKATLKFSLVLVVVTLLISFSSTRSVFNRIILKTPDMMFFAQQPFREKLRAGLCTKITCLLDNFAVGFDILKSPLNLVLCLLLSFALWAMLGLALYLLTFGFPGVQISFLQAFAVELIICFFIMLPSVPGYWGLWEAGGVFGLMIFGIPATEAAGLTLAYHFFHMVPVIIVGIGSAMIIGVKLVRTIPQETRG</sequence>
<evidence type="ECO:0000313" key="7">
    <source>
        <dbReference type="EMBL" id="VFU11487.1"/>
    </source>
</evidence>
<keyword evidence="3 6" id="KW-0812">Transmembrane</keyword>
<name>A0A485LUF2_9ZZZZ</name>
<dbReference type="GO" id="GO:0016740">
    <property type="term" value="F:transferase activity"/>
    <property type="evidence" value="ECO:0007669"/>
    <property type="project" value="UniProtKB-KW"/>
</dbReference>
<dbReference type="AlphaFoldDB" id="A0A485LUF2"/>
<reference evidence="7" key="1">
    <citation type="submission" date="2019-03" db="EMBL/GenBank/DDBJ databases">
        <authorList>
            <person name="Hao L."/>
        </authorList>
    </citation>
    <scope>NUCLEOTIDE SEQUENCE</scope>
</reference>
<accession>A0A485LUF2</accession>
<proteinExistence type="predicted"/>
<keyword evidence="7" id="KW-0808">Transferase</keyword>
<keyword evidence="5 6" id="KW-0472">Membrane</keyword>
<feature type="transmembrane region" description="Helical" evidence="6">
    <location>
        <begin position="271"/>
        <end position="292"/>
    </location>
</feature>
<evidence type="ECO:0000256" key="4">
    <source>
        <dbReference type="ARBA" id="ARBA00022989"/>
    </source>
</evidence>
<comment type="subcellular location">
    <subcellularLocation>
        <location evidence="1">Cell membrane</location>
        <topology evidence="1">Multi-pass membrane protein</topology>
    </subcellularLocation>
</comment>
<evidence type="ECO:0000256" key="5">
    <source>
        <dbReference type="ARBA" id="ARBA00023136"/>
    </source>
</evidence>
<dbReference type="GO" id="GO:0005886">
    <property type="term" value="C:plasma membrane"/>
    <property type="evidence" value="ECO:0007669"/>
    <property type="project" value="UniProtKB-SubCell"/>
</dbReference>
<organism evidence="7">
    <name type="scientific">anaerobic digester metagenome</name>
    <dbReference type="NCBI Taxonomy" id="1263854"/>
    <lineage>
        <taxon>unclassified sequences</taxon>
        <taxon>metagenomes</taxon>
        <taxon>ecological metagenomes</taxon>
    </lineage>
</organism>
<feature type="transmembrane region" description="Helical" evidence="6">
    <location>
        <begin position="127"/>
        <end position="146"/>
    </location>
</feature>
<dbReference type="Pfam" id="PF03706">
    <property type="entry name" value="LPG_synthase_TM"/>
    <property type="match status" value="1"/>
</dbReference>
<feature type="transmembrane region" description="Helical" evidence="6">
    <location>
        <begin position="166"/>
        <end position="187"/>
    </location>
</feature>
<evidence type="ECO:0000256" key="3">
    <source>
        <dbReference type="ARBA" id="ARBA00022692"/>
    </source>
</evidence>
<keyword evidence="4 6" id="KW-1133">Transmembrane helix</keyword>
<feature type="transmembrane region" description="Helical" evidence="6">
    <location>
        <begin position="244"/>
        <end position="265"/>
    </location>
</feature>
<feature type="transmembrane region" description="Helical" evidence="6">
    <location>
        <begin position="44"/>
        <end position="63"/>
    </location>
</feature>
<feature type="transmembrane region" description="Helical" evidence="6">
    <location>
        <begin position="75"/>
        <end position="94"/>
    </location>
</feature>
<feature type="transmembrane region" description="Helical" evidence="6">
    <location>
        <begin position="329"/>
        <end position="351"/>
    </location>
</feature>
<feature type="transmembrane region" description="Helical" evidence="6">
    <location>
        <begin position="12"/>
        <end position="32"/>
    </location>
</feature>
<protein>
    <submittedName>
        <fullName evidence="7">Lysylphosphatidylglycerol synthetase/glycosyltransferase AglD</fullName>
    </submittedName>
</protein>
<dbReference type="PANTHER" id="PTHR39087:SF2">
    <property type="entry name" value="UPF0104 MEMBRANE PROTEIN MJ1595"/>
    <property type="match status" value="1"/>
</dbReference>
<evidence type="ECO:0000256" key="1">
    <source>
        <dbReference type="ARBA" id="ARBA00004651"/>
    </source>
</evidence>
<gene>
    <name evidence="7" type="ORF">SCFA_1080003</name>
</gene>
<dbReference type="EMBL" id="CAADRM010000011">
    <property type="protein sequence ID" value="VFU11487.1"/>
    <property type="molecule type" value="Genomic_DNA"/>
</dbReference>
<keyword evidence="2" id="KW-1003">Cell membrane</keyword>
<dbReference type="PANTHER" id="PTHR39087">
    <property type="entry name" value="UPF0104 MEMBRANE PROTEIN MJ1595"/>
    <property type="match status" value="1"/>
</dbReference>
<dbReference type="NCBIfam" id="TIGR00374">
    <property type="entry name" value="flippase-like domain"/>
    <property type="match status" value="1"/>
</dbReference>
<dbReference type="InterPro" id="IPR022791">
    <property type="entry name" value="L-PG_synthase/AglD"/>
</dbReference>
<evidence type="ECO:0000256" key="2">
    <source>
        <dbReference type="ARBA" id="ARBA00022475"/>
    </source>
</evidence>